<accession>A0ABP7BBR8</accession>
<evidence type="ECO:0000313" key="3">
    <source>
        <dbReference type="Proteomes" id="UP001410795"/>
    </source>
</evidence>
<protein>
    <submittedName>
        <fullName evidence="2">Polysaccharide pyruvyl transferase family protein</fullName>
    </submittedName>
</protein>
<dbReference type="InterPro" id="IPR007345">
    <property type="entry name" value="Polysacch_pyruvyl_Trfase"/>
</dbReference>
<sequence>MAVEVVHWNPEKPVFSGPIGRRLPFKKPVNNFGDLLGPMLVERLLADAGVDEATEDDRRLLTVGSILHFAKPGDVVWGSGVNGKKRGIERNLRLDVRAVRGPVTRRVLSEAGMSVPEIYGDPGLLWGRFWPREHYVAEGRRQEVGVIPNLHDWKHYADDPRAISPQGDVHEVIGRIARCDFVVATSLHGIVIAESFGIPARLLPPMTEPMHKYFDYYRGTGRDGVRMAATIDEAIDLGGEQPPQWDGDALLAAFPYDLWR</sequence>
<gene>
    <name evidence="2" type="ORF">GCM10022202_15180</name>
</gene>
<feature type="domain" description="Polysaccharide pyruvyl transferase" evidence="1">
    <location>
        <begin position="66"/>
        <end position="202"/>
    </location>
</feature>
<reference evidence="3" key="1">
    <citation type="journal article" date="2019" name="Int. J. Syst. Evol. Microbiol.">
        <title>The Global Catalogue of Microorganisms (GCM) 10K type strain sequencing project: providing services to taxonomists for standard genome sequencing and annotation.</title>
        <authorList>
            <consortium name="The Broad Institute Genomics Platform"/>
            <consortium name="The Broad Institute Genome Sequencing Center for Infectious Disease"/>
            <person name="Wu L."/>
            <person name="Ma J."/>
        </authorList>
    </citation>
    <scope>NUCLEOTIDE SEQUENCE [LARGE SCALE GENOMIC DNA]</scope>
    <source>
        <strain evidence="3">JCM 16546</strain>
    </source>
</reference>
<keyword evidence="2" id="KW-0808">Transferase</keyword>
<name>A0ABP7BBR8_9MICO</name>
<evidence type="ECO:0000313" key="2">
    <source>
        <dbReference type="EMBL" id="GAA3655914.1"/>
    </source>
</evidence>
<comment type="caution">
    <text evidence="2">The sequence shown here is derived from an EMBL/GenBank/DDBJ whole genome shotgun (WGS) entry which is preliminary data.</text>
</comment>
<dbReference type="EMBL" id="BAAAYV010000006">
    <property type="protein sequence ID" value="GAA3655914.1"/>
    <property type="molecule type" value="Genomic_DNA"/>
</dbReference>
<proteinExistence type="predicted"/>
<evidence type="ECO:0000259" key="1">
    <source>
        <dbReference type="Pfam" id="PF04230"/>
    </source>
</evidence>
<organism evidence="2 3">
    <name type="scientific">Microbacterium marinilacus</name>
    <dbReference type="NCBI Taxonomy" id="415209"/>
    <lineage>
        <taxon>Bacteria</taxon>
        <taxon>Bacillati</taxon>
        <taxon>Actinomycetota</taxon>
        <taxon>Actinomycetes</taxon>
        <taxon>Micrococcales</taxon>
        <taxon>Microbacteriaceae</taxon>
        <taxon>Microbacterium</taxon>
    </lineage>
</organism>
<keyword evidence="3" id="KW-1185">Reference proteome</keyword>
<dbReference type="GO" id="GO:0016740">
    <property type="term" value="F:transferase activity"/>
    <property type="evidence" value="ECO:0007669"/>
    <property type="project" value="UniProtKB-KW"/>
</dbReference>
<dbReference type="Proteomes" id="UP001410795">
    <property type="component" value="Unassembled WGS sequence"/>
</dbReference>
<dbReference type="Pfam" id="PF04230">
    <property type="entry name" value="PS_pyruv_trans"/>
    <property type="match status" value="1"/>
</dbReference>